<evidence type="ECO:0000256" key="1">
    <source>
        <dbReference type="ARBA" id="ARBA00022737"/>
    </source>
</evidence>
<dbReference type="PROSITE" id="PS50206">
    <property type="entry name" value="RHODANESE_3"/>
    <property type="match status" value="2"/>
</dbReference>
<sequence>PWQETLWHPTMREFVTPRDFAELMQKSGIRHDTTIVLYSNSIQFATYAFWVCTMRGHVNMKIFNGKRDRWINAGQPITREVPKTKAVHYPIRATDESCRIGRDGVLSGLDNPERLLLDMRTPEEYKGERVSPKWFEVDYGAVRKGHIPGAKHLFYTKLLNEDESFKPISNLDKRFQELGALPDKELVFYCRLSHRGSMAWFVAKYLLGYPRAKVYDGSWTEWGSIVGMPIINDALGKGRIPAH</sequence>
<comment type="caution">
    <text evidence="3">The sequence shown here is derived from an EMBL/GenBank/DDBJ whole genome shotgun (WGS) entry which is preliminary data.</text>
</comment>
<feature type="non-terminal residue" evidence="3">
    <location>
        <position position="1"/>
    </location>
</feature>
<dbReference type="SMART" id="SM00450">
    <property type="entry name" value="RHOD"/>
    <property type="match status" value="1"/>
</dbReference>
<protein>
    <recommendedName>
        <fullName evidence="2">Rhodanese domain-containing protein</fullName>
    </recommendedName>
</protein>
<dbReference type="AlphaFoldDB" id="X1PS07"/>
<gene>
    <name evidence="3" type="ORF">S06H3_53869</name>
</gene>
<dbReference type="PROSITE" id="PS00683">
    <property type="entry name" value="RHODANESE_2"/>
    <property type="match status" value="1"/>
</dbReference>
<feature type="domain" description="Rhodanese" evidence="2">
    <location>
        <begin position="1"/>
        <end position="79"/>
    </location>
</feature>
<evidence type="ECO:0000313" key="3">
    <source>
        <dbReference type="EMBL" id="GAI58603.1"/>
    </source>
</evidence>
<dbReference type="InterPro" id="IPR001763">
    <property type="entry name" value="Rhodanese-like_dom"/>
</dbReference>
<dbReference type="Pfam" id="PF00581">
    <property type="entry name" value="Rhodanese"/>
    <property type="match status" value="1"/>
</dbReference>
<feature type="non-terminal residue" evidence="3">
    <location>
        <position position="243"/>
    </location>
</feature>
<dbReference type="EMBL" id="BARV01034392">
    <property type="protein sequence ID" value="GAI58603.1"/>
    <property type="molecule type" value="Genomic_DNA"/>
</dbReference>
<reference evidence="3" key="1">
    <citation type="journal article" date="2014" name="Front. Microbiol.">
        <title>High frequency of phylogenetically diverse reductive dehalogenase-homologous genes in deep subseafloor sedimentary metagenomes.</title>
        <authorList>
            <person name="Kawai M."/>
            <person name="Futagami T."/>
            <person name="Toyoda A."/>
            <person name="Takaki Y."/>
            <person name="Nishi S."/>
            <person name="Hori S."/>
            <person name="Arai W."/>
            <person name="Tsubouchi T."/>
            <person name="Morono Y."/>
            <person name="Uchiyama I."/>
            <person name="Ito T."/>
            <person name="Fujiyama A."/>
            <person name="Inagaki F."/>
            <person name="Takami H."/>
        </authorList>
    </citation>
    <scope>NUCLEOTIDE SEQUENCE</scope>
    <source>
        <strain evidence="3">Expedition CK06-06</strain>
    </source>
</reference>
<dbReference type="InterPro" id="IPR051126">
    <property type="entry name" value="Thiosulfate_sulfurtransferase"/>
</dbReference>
<keyword evidence="1" id="KW-0677">Repeat</keyword>
<dbReference type="InterPro" id="IPR001307">
    <property type="entry name" value="Thiosulphate_STrfase_CS"/>
</dbReference>
<proteinExistence type="predicted"/>
<dbReference type="InterPro" id="IPR036873">
    <property type="entry name" value="Rhodanese-like_dom_sf"/>
</dbReference>
<dbReference type="GO" id="GO:0004792">
    <property type="term" value="F:thiosulfate-cyanide sulfurtransferase activity"/>
    <property type="evidence" value="ECO:0007669"/>
    <property type="project" value="InterPro"/>
</dbReference>
<dbReference type="SUPFAM" id="SSF52821">
    <property type="entry name" value="Rhodanese/Cell cycle control phosphatase"/>
    <property type="match status" value="2"/>
</dbReference>
<name>X1PS07_9ZZZZ</name>
<dbReference type="CDD" id="cd01449">
    <property type="entry name" value="TST_Repeat_2"/>
    <property type="match status" value="1"/>
</dbReference>
<accession>X1PS07</accession>
<feature type="domain" description="Rhodanese" evidence="2">
    <location>
        <begin position="110"/>
        <end position="231"/>
    </location>
</feature>
<dbReference type="Gene3D" id="3.40.250.10">
    <property type="entry name" value="Rhodanese-like domain"/>
    <property type="match status" value="2"/>
</dbReference>
<dbReference type="PANTHER" id="PTHR43855:SF1">
    <property type="entry name" value="THIOSULFATE SULFURTRANSFERASE"/>
    <property type="match status" value="1"/>
</dbReference>
<evidence type="ECO:0000259" key="2">
    <source>
        <dbReference type="PROSITE" id="PS50206"/>
    </source>
</evidence>
<organism evidence="3">
    <name type="scientific">marine sediment metagenome</name>
    <dbReference type="NCBI Taxonomy" id="412755"/>
    <lineage>
        <taxon>unclassified sequences</taxon>
        <taxon>metagenomes</taxon>
        <taxon>ecological metagenomes</taxon>
    </lineage>
</organism>
<dbReference type="PANTHER" id="PTHR43855">
    <property type="entry name" value="THIOSULFATE SULFURTRANSFERASE"/>
    <property type="match status" value="1"/>
</dbReference>